<evidence type="ECO:0000259" key="2">
    <source>
        <dbReference type="Pfam" id="PF13304"/>
    </source>
</evidence>
<dbReference type="InterPro" id="IPR003959">
    <property type="entry name" value="ATPase_AAA_core"/>
</dbReference>
<dbReference type="GO" id="GO:0005524">
    <property type="term" value="F:ATP binding"/>
    <property type="evidence" value="ECO:0007669"/>
    <property type="project" value="InterPro"/>
</dbReference>
<dbReference type="Pfam" id="PF13304">
    <property type="entry name" value="AAA_21"/>
    <property type="match status" value="1"/>
</dbReference>
<dbReference type="PANTHER" id="PTHR32182">
    <property type="entry name" value="DNA REPLICATION AND REPAIR PROTEIN RECF"/>
    <property type="match status" value="1"/>
</dbReference>
<protein>
    <recommendedName>
        <fullName evidence="2">ATPase AAA-type core domain-containing protein</fullName>
    </recommendedName>
</protein>
<dbReference type="EMBL" id="CP034412">
    <property type="protein sequence ID" value="QCY48467.1"/>
    <property type="molecule type" value="Genomic_DNA"/>
</dbReference>
<dbReference type="GO" id="GO:0006302">
    <property type="term" value="P:double-strand break repair"/>
    <property type="evidence" value="ECO:0007669"/>
    <property type="project" value="TreeGrafter"/>
</dbReference>
<dbReference type="PANTHER" id="PTHR32182:SF25">
    <property type="entry name" value="SLR1056 PROTEIN"/>
    <property type="match status" value="1"/>
</dbReference>
<sequence>MRREPVSLKLGFASEEYGYAVDLGLPVPDTDMRDPSMFGQDPVLKSEAVWFGPVLRPSTTSVLRQGALVQIRGQARLEDSGLRLPEWESVLSTIDASRAPEVSQLRVMLQGWRFYDALRTDAGAPARAERIGTRTPVLASDGADLPAAVRTIHEMSSPAAFNQAIADAFDGSRLEVRSEHGRFSLHLHQPGLLRPLQASELSDGTLRYILLATALLSPRPAPLLVLNEPENSLHPQLLPALAALIAHASRDSQIVVVSHSPQLVAALEREGALRHELLKEAGETILQDQGVFDRPA</sequence>
<dbReference type="RefSeq" id="WP_246049638.1">
    <property type="nucleotide sequence ID" value="NZ_CP034412.1"/>
</dbReference>
<evidence type="ECO:0000256" key="1">
    <source>
        <dbReference type="ARBA" id="ARBA00023236"/>
    </source>
</evidence>
<keyword evidence="1" id="KW-0742">SOS response</keyword>
<accession>A0A5B7WX31</accession>
<feature type="domain" description="ATPase AAA-type core" evidence="2">
    <location>
        <begin position="107"/>
        <end position="265"/>
    </location>
</feature>
<evidence type="ECO:0000313" key="3">
    <source>
        <dbReference type="EMBL" id="QCY48467.1"/>
    </source>
</evidence>
<dbReference type="KEGG" id="gcr:GcLGCM259_2760"/>
<evidence type="ECO:0000313" key="4">
    <source>
        <dbReference type="Proteomes" id="UP000307000"/>
    </source>
</evidence>
<dbReference type="SUPFAM" id="SSF52540">
    <property type="entry name" value="P-loop containing nucleoside triphosphate hydrolases"/>
    <property type="match status" value="1"/>
</dbReference>
<gene>
    <name evidence="3" type="ORF">GcLGCM259_2760</name>
</gene>
<organism evidence="3 4">
    <name type="scientific">Glutamicibacter creatinolyticus</name>
    <dbReference type="NCBI Taxonomy" id="162496"/>
    <lineage>
        <taxon>Bacteria</taxon>
        <taxon>Bacillati</taxon>
        <taxon>Actinomycetota</taxon>
        <taxon>Actinomycetes</taxon>
        <taxon>Micrococcales</taxon>
        <taxon>Micrococcaceae</taxon>
        <taxon>Glutamicibacter</taxon>
    </lineage>
</organism>
<dbReference type="GO" id="GO:0000731">
    <property type="term" value="P:DNA synthesis involved in DNA repair"/>
    <property type="evidence" value="ECO:0007669"/>
    <property type="project" value="TreeGrafter"/>
</dbReference>
<proteinExistence type="predicted"/>
<dbReference type="InterPro" id="IPR027417">
    <property type="entry name" value="P-loop_NTPase"/>
</dbReference>
<keyword evidence="4" id="KW-1185">Reference proteome</keyword>
<keyword evidence="1" id="KW-0227">DNA damage</keyword>
<reference evidence="3 4" key="1">
    <citation type="submission" date="2018-12" db="EMBL/GenBank/DDBJ databases">
        <title>Complete Genome Sequence of Glutamicibacter creatinolyticus strain LGCM259,isolated from an abscess of a 12-year-old mare in Italy.</title>
        <authorList>
            <person name="Santos R.G."/>
            <person name="Silva A.L."/>
            <person name="Seyffert N."/>
            <person name="Castro T.L.P."/>
            <person name="Attili A.R."/>
            <person name="Rifici C."/>
            <person name="Mazzullo G."/>
            <person name="Brenig B."/>
            <person name="Venanzi F."/>
            <person name="Azevedo V."/>
        </authorList>
    </citation>
    <scope>NUCLEOTIDE SEQUENCE [LARGE SCALE GENOMIC DNA]</scope>
    <source>
        <strain evidence="3 4">LGCM 259</strain>
    </source>
</reference>
<dbReference type="GO" id="GO:0009432">
    <property type="term" value="P:SOS response"/>
    <property type="evidence" value="ECO:0007669"/>
    <property type="project" value="UniProtKB-KW"/>
</dbReference>
<dbReference type="AlphaFoldDB" id="A0A5B7WX31"/>
<dbReference type="Gene3D" id="3.40.50.300">
    <property type="entry name" value="P-loop containing nucleotide triphosphate hydrolases"/>
    <property type="match status" value="1"/>
</dbReference>
<dbReference type="GO" id="GO:0016887">
    <property type="term" value="F:ATP hydrolysis activity"/>
    <property type="evidence" value="ECO:0007669"/>
    <property type="project" value="InterPro"/>
</dbReference>
<name>A0A5B7WX31_9MICC</name>
<dbReference type="Proteomes" id="UP000307000">
    <property type="component" value="Chromosome"/>
</dbReference>